<gene>
    <name evidence="4" type="ORF">BSZ05_26580</name>
</gene>
<dbReference type="EMBL" id="CP018310">
    <property type="protein sequence ID" value="ASI93419.1"/>
    <property type="molecule type" value="Genomic_DNA"/>
</dbReference>
<feature type="signal peptide" evidence="3">
    <location>
        <begin position="1"/>
        <end position="28"/>
    </location>
</feature>
<geneLocation type="plasmid" evidence="4 5">
    <name>unnamed</name>
</geneLocation>
<dbReference type="Pfam" id="PF13728">
    <property type="entry name" value="TraF"/>
    <property type="match status" value="1"/>
</dbReference>
<feature type="region of interest" description="Disordered" evidence="2">
    <location>
        <begin position="166"/>
        <end position="192"/>
    </location>
</feature>
<organism evidence="4 5">
    <name type="scientific">Vibrio mediterranei</name>
    <dbReference type="NCBI Taxonomy" id="689"/>
    <lineage>
        <taxon>Bacteria</taxon>
        <taxon>Pseudomonadati</taxon>
        <taxon>Pseudomonadota</taxon>
        <taxon>Gammaproteobacteria</taxon>
        <taxon>Vibrionales</taxon>
        <taxon>Vibrionaceae</taxon>
        <taxon>Vibrio</taxon>
    </lineage>
</organism>
<evidence type="ECO:0008006" key="6">
    <source>
        <dbReference type="Google" id="ProtNLM"/>
    </source>
</evidence>
<dbReference type="InterPro" id="IPR017937">
    <property type="entry name" value="Thioredoxin_CS"/>
</dbReference>
<dbReference type="AlphaFoldDB" id="A0AAN1KRE7"/>
<sequence length="192" mass="21016">MTRLNTIPMLSGILLTLLTLLAPIAASASGKDTLGNMISTRAKQESSDITTLLRPAPKPKPATTSPWQLVFVFADWCPYCHRTAPIVKAWSKRHHIPVRAISITQKGLPDYPTFEALSPSDSAAWFHGSIRVPALLAQSTANPKRIIGLATGAVTDSQLTSLWTQGVGRQRVERPRPPDGFYTRTPYSTSRQ</sequence>
<dbReference type="InterPro" id="IPR036249">
    <property type="entry name" value="Thioredoxin-like_sf"/>
</dbReference>
<feature type="chain" id="PRO_5042881712" description="Thioredoxin domain-containing protein" evidence="3">
    <location>
        <begin position="29"/>
        <end position="192"/>
    </location>
</feature>
<evidence type="ECO:0000313" key="5">
    <source>
        <dbReference type="Proteomes" id="UP000197092"/>
    </source>
</evidence>
<proteinExistence type="predicted"/>
<accession>A0AAN1KRE7</accession>
<dbReference type="PROSITE" id="PS00194">
    <property type="entry name" value="THIOREDOXIN_1"/>
    <property type="match status" value="1"/>
</dbReference>
<keyword evidence="1" id="KW-0676">Redox-active center</keyword>
<evidence type="ECO:0000256" key="3">
    <source>
        <dbReference type="SAM" id="SignalP"/>
    </source>
</evidence>
<reference evidence="5" key="1">
    <citation type="submission" date="2016-12" db="EMBL/GenBank/DDBJ databases">
        <title>Comparative genomic analysis reveals the diversity, evolution, and environmental adaptation strategies of the genus Vibrio.</title>
        <authorList>
            <person name="Lin H."/>
            <person name="Wang X."/>
            <person name="Zhang X.-H."/>
        </authorList>
    </citation>
    <scope>NUCLEOTIDE SEQUENCE [LARGE SCALE GENOMIC DNA]</scope>
    <source>
        <strain evidence="5">QT6D1</strain>
        <plasmid evidence="5">unnamed</plasmid>
    </source>
</reference>
<dbReference type="SUPFAM" id="SSF52833">
    <property type="entry name" value="Thioredoxin-like"/>
    <property type="match status" value="1"/>
</dbReference>
<dbReference type="KEGG" id="vsh:BSZ05_26580"/>
<dbReference type="Proteomes" id="UP000197092">
    <property type="component" value="Plasmid unnamed"/>
</dbReference>
<evidence type="ECO:0000256" key="2">
    <source>
        <dbReference type="SAM" id="MobiDB-lite"/>
    </source>
</evidence>
<keyword evidence="4" id="KW-0614">Plasmid</keyword>
<dbReference type="CDD" id="cd01659">
    <property type="entry name" value="TRX_superfamily"/>
    <property type="match status" value="1"/>
</dbReference>
<evidence type="ECO:0000313" key="4">
    <source>
        <dbReference type="EMBL" id="ASI93419.1"/>
    </source>
</evidence>
<dbReference type="RefSeq" id="WP_038231326.1">
    <property type="nucleotide sequence ID" value="NZ_CP018310.1"/>
</dbReference>
<keyword evidence="3" id="KW-0732">Signal</keyword>
<protein>
    <recommendedName>
        <fullName evidence="6">Thioredoxin domain-containing protein</fullName>
    </recommendedName>
</protein>
<name>A0AAN1KRE7_9VIBR</name>
<dbReference type="InterPro" id="IPR039555">
    <property type="entry name" value="TraF/TrbB"/>
</dbReference>
<evidence type="ECO:0000256" key="1">
    <source>
        <dbReference type="ARBA" id="ARBA00023284"/>
    </source>
</evidence>